<reference evidence="2" key="1">
    <citation type="submission" date="2016-10" db="EMBL/GenBank/DDBJ databases">
        <authorList>
            <person name="Varghese N."/>
            <person name="Submissions S."/>
        </authorList>
    </citation>
    <scope>NUCLEOTIDE SEQUENCE [LARGE SCALE GENOMIC DNA]</scope>
    <source>
        <strain evidence="2">DSM 17875</strain>
    </source>
</reference>
<evidence type="ECO:0000313" key="2">
    <source>
        <dbReference type="Proteomes" id="UP000243232"/>
    </source>
</evidence>
<dbReference type="Pfam" id="PF07813">
    <property type="entry name" value="LTXXQ"/>
    <property type="match status" value="1"/>
</dbReference>
<dbReference type="PROSITE" id="PS51257">
    <property type="entry name" value="PROKAR_LIPOPROTEIN"/>
    <property type="match status" value="1"/>
</dbReference>
<dbReference type="GO" id="GO:0042597">
    <property type="term" value="C:periplasmic space"/>
    <property type="evidence" value="ECO:0007669"/>
    <property type="project" value="InterPro"/>
</dbReference>
<dbReference type="Gene3D" id="1.20.120.1490">
    <property type="match status" value="1"/>
</dbReference>
<dbReference type="Proteomes" id="UP000243232">
    <property type="component" value="Chromosome I"/>
</dbReference>
<dbReference type="EMBL" id="LT629785">
    <property type="protein sequence ID" value="SDT94240.1"/>
    <property type="molecule type" value="Genomic_DNA"/>
</dbReference>
<name>A0A1H2EGM3_9PSED</name>
<evidence type="ECO:0000313" key="1">
    <source>
        <dbReference type="EMBL" id="SDT94240.1"/>
    </source>
</evidence>
<protein>
    <submittedName>
        <fullName evidence="1">LTXXQ motif family protein</fullName>
    </submittedName>
</protein>
<keyword evidence="2" id="KW-1185">Reference proteome</keyword>
<dbReference type="RefSeq" id="WP_090193167.1">
    <property type="nucleotide sequence ID" value="NZ_LT629785.1"/>
</dbReference>
<sequence length="148" mass="16509">MKNWLRTTLVTLFGFSLLSGLLAGCSRDHHADWSADDVAKVRDRIAGKMDLDAAQTQKLDALIAQLQVLRSDIKGTSNDPRAGFATLITGDTFDRNGAQKLLDEKTSALQQDGPQVITALADFYDSLNPDQQRKLRQKLERHKSWFGH</sequence>
<accession>A0A1H2EGM3</accession>
<proteinExistence type="predicted"/>
<dbReference type="InterPro" id="IPR012899">
    <property type="entry name" value="LTXXQ"/>
</dbReference>
<dbReference type="OrthoDB" id="8908552at2"/>
<dbReference type="AlphaFoldDB" id="A0A1H2EGM3"/>
<dbReference type="STRING" id="364197.SAMN05216296_0763"/>
<organism evidence="1 2">
    <name type="scientific">Pseudomonas pohangensis</name>
    <dbReference type="NCBI Taxonomy" id="364197"/>
    <lineage>
        <taxon>Bacteria</taxon>
        <taxon>Pseudomonadati</taxon>
        <taxon>Pseudomonadota</taxon>
        <taxon>Gammaproteobacteria</taxon>
        <taxon>Pseudomonadales</taxon>
        <taxon>Pseudomonadaceae</taxon>
        <taxon>Pseudomonas</taxon>
    </lineage>
</organism>
<gene>
    <name evidence="1" type="ORF">SAMN05216296_0763</name>
</gene>